<dbReference type="EMBL" id="UGNY01000001">
    <property type="protein sequence ID" value="STX38060.1"/>
    <property type="molecule type" value="Genomic_DNA"/>
</dbReference>
<reference evidence="1 2" key="1">
    <citation type="submission" date="2018-06" db="EMBL/GenBank/DDBJ databases">
        <authorList>
            <consortium name="Pathogen Informatics"/>
            <person name="Doyle S."/>
        </authorList>
    </citation>
    <scope>NUCLEOTIDE SEQUENCE [LARGE SCALE GENOMIC DNA]</scope>
    <source>
        <strain evidence="1 2">NCTC11978</strain>
    </source>
</reference>
<proteinExistence type="predicted"/>
<sequence length="232" mass="26579">MYKEYWLPTGKNQNVANTLAGLLFLLFFLVPQNSFSKYSNSVASHKEIVMRQQDSTDPAKRRFTAWKQLIINYRSQSLNNKLKAVNDFFNQFTFEQDEGYQGTTDYWKTPDEFIADGGGDCEDFSIAKYFTLLALGVPIQTLRITYVKSIELNRAHMVLAYYAKPDLEPLILDNLTGKILPASKRPDLIPVYSFNGEGLWLAKQRGNDKPLGDSARLSKWRDLIGRMQKKGD</sequence>
<dbReference type="PANTHER" id="PTHR39327">
    <property type="match status" value="1"/>
</dbReference>
<evidence type="ECO:0000313" key="2">
    <source>
        <dbReference type="Proteomes" id="UP000254033"/>
    </source>
</evidence>
<dbReference type="InterPro" id="IPR038765">
    <property type="entry name" value="Papain-like_cys_pep_sf"/>
</dbReference>
<accession>A0A378ISY7</accession>
<dbReference type="RefSeq" id="WP_220270627.1">
    <property type="nucleotide sequence ID" value="NZ_UGNY01000001.1"/>
</dbReference>
<evidence type="ECO:0000313" key="1">
    <source>
        <dbReference type="EMBL" id="STX38060.1"/>
    </source>
</evidence>
<gene>
    <name evidence="1" type="ORF">NCTC11978_01240</name>
</gene>
<dbReference type="InterPro" id="IPR010319">
    <property type="entry name" value="Transglutaminase-like_Cys_pept"/>
</dbReference>
<organism evidence="1 2">
    <name type="scientific">Legionella feeleii</name>
    <dbReference type="NCBI Taxonomy" id="453"/>
    <lineage>
        <taxon>Bacteria</taxon>
        <taxon>Pseudomonadati</taxon>
        <taxon>Pseudomonadota</taxon>
        <taxon>Gammaproteobacteria</taxon>
        <taxon>Legionellales</taxon>
        <taxon>Legionellaceae</taxon>
        <taxon>Legionella</taxon>
    </lineage>
</organism>
<dbReference type="Gene3D" id="3.10.620.30">
    <property type="match status" value="1"/>
</dbReference>
<protein>
    <submittedName>
        <fullName evidence="1">Periplasmic protein</fullName>
    </submittedName>
</protein>
<dbReference type="Pfam" id="PF06035">
    <property type="entry name" value="Peptidase_C93"/>
    <property type="match status" value="1"/>
</dbReference>
<dbReference type="PANTHER" id="PTHR39327:SF1">
    <property type="entry name" value="BLR5470 PROTEIN"/>
    <property type="match status" value="1"/>
</dbReference>
<name>A0A378ISY7_9GAMM</name>
<dbReference type="AlphaFoldDB" id="A0A378ISY7"/>
<dbReference type="SUPFAM" id="SSF54001">
    <property type="entry name" value="Cysteine proteinases"/>
    <property type="match status" value="1"/>
</dbReference>
<dbReference type="Proteomes" id="UP000254033">
    <property type="component" value="Unassembled WGS sequence"/>
</dbReference>